<dbReference type="VEuPathDB" id="VectorBase:HLOH_047450"/>
<evidence type="ECO:0000313" key="2">
    <source>
        <dbReference type="Proteomes" id="UP000821853"/>
    </source>
</evidence>
<name>A0A9J6GJT8_HAELO</name>
<sequence length="170" mass="18769">MPADLYNEKVGDAGLPHFRFVKDVQPSRVKKGAVQLWIGAGLVDLAASVKKANALNLTVFFSAKTHKEGCPFRVIASEKGTWQLFQGLYLQRSLSLLASDDPFLVRNQNEINTFMNTLGNKKVGAFLADVKDLYYSLLQGPILEAVSDCLDEYEAVSFWNTCGTNVSAFL</sequence>
<reference evidence="1 2" key="1">
    <citation type="journal article" date="2020" name="Cell">
        <title>Large-Scale Comparative Analyses of Tick Genomes Elucidate Their Genetic Diversity and Vector Capacities.</title>
        <authorList>
            <consortium name="Tick Genome and Microbiome Consortium (TIGMIC)"/>
            <person name="Jia N."/>
            <person name="Wang J."/>
            <person name="Shi W."/>
            <person name="Du L."/>
            <person name="Sun Y."/>
            <person name="Zhan W."/>
            <person name="Jiang J.F."/>
            <person name="Wang Q."/>
            <person name="Zhang B."/>
            <person name="Ji P."/>
            <person name="Bell-Sakyi L."/>
            <person name="Cui X.M."/>
            <person name="Yuan T.T."/>
            <person name="Jiang B.G."/>
            <person name="Yang W.F."/>
            <person name="Lam T.T."/>
            <person name="Chang Q.C."/>
            <person name="Ding S.J."/>
            <person name="Wang X.J."/>
            <person name="Zhu J.G."/>
            <person name="Ruan X.D."/>
            <person name="Zhao L."/>
            <person name="Wei J.T."/>
            <person name="Ye R.Z."/>
            <person name="Que T.C."/>
            <person name="Du C.H."/>
            <person name="Zhou Y.H."/>
            <person name="Cheng J.X."/>
            <person name="Dai P.F."/>
            <person name="Guo W.B."/>
            <person name="Han X.H."/>
            <person name="Huang E.J."/>
            <person name="Li L.F."/>
            <person name="Wei W."/>
            <person name="Gao Y.C."/>
            <person name="Liu J.Z."/>
            <person name="Shao H.Z."/>
            <person name="Wang X."/>
            <person name="Wang C.C."/>
            <person name="Yang T.C."/>
            <person name="Huo Q.B."/>
            <person name="Li W."/>
            <person name="Chen H.Y."/>
            <person name="Chen S.E."/>
            <person name="Zhou L.G."/>
            <person name="Ni X.B."/>
            <person name="Tian J.H."/>
            <person name="Sheng Y."/>
            <person name="Liu T."/>
            <person name="Pan Y.S."/>
            <person name="Xia L.Y."/>
            <person name="Li J."/>
            <person name="Zhao F."/>
            <person name="Cao W.C."/>
        </authorList>
    </citation>
    <scope>NUCLEOTIDE SEQUENCE [LARGE SCALE GENOMIC DNA]</scope>
    <source>
        <strain evidence="1">HaeL-2018</strain>
    </source>
</reference>
<dbReference type="EMBL" id="JABSTR010000009">
    <property type="protein sequence ID" value="KAH9378750.1"/>
    <property type="molecule type" value="Genomic_DNA"/>
</dbReference>
<protein>
    <submittedName>
        <fullName evidence="1">Uncharacterized protein</fullName>
    </submittedName>
</protein>
<dbReference type="AlphaFoldDB" id="A0A9J6GJT8"/>
<dbReference type="Proteomes" id="UP000821853">
    <property type="component" value="Unassembled WGS sequence"/>
</dbReference>
<accession>A0A9J6GJT8</accession>
<dbReference type="OrthoDB" id="6514472at2759"/>
<organism evidence="1 2">
    <name type="scientific">Haemaphysalis longicornis</name>
    <name type="common">Bush tick</name>
    <dbReference type="NCBI Taxonomy" id="44386"/>
    <lineage>
        <taxon>Eukaryota</taxon>
        <taxon>Metazoa</taxon>
        <taxon>Ecdysozoa</taxon>
        <taxon>Arthropoda</taxon>
        <taxon>Chelicerata</taxon>
        <taxon>Arachnida</taxon>
        <taxon>Acari</taxon>
        <taxon>Parasitiformes</taxon>
        <taxon>Ixodida</taxon>
        <taxon>Ixodoidea</taxon>
        <taxon>Ixodidae</taxon>
        <taxon>Haemaphysalinae</taxon>
        <taxon>Haemaphysalis</taxon>
    </lineage>
</organism>
<comment type="caution">
    <text evidence="1">The sequence shown here is derived from an EMBL/GenBank/DDBJ whole genome shotgun (WGS) entry which is preliminary data.</text>
</comment>
<gene>
    <name evidence="1" type="ORF">HPB48_008918</name>
</gene>
<evidence type="ECO:0000313" key="1">
    <source>
        <dbReference type="EMBL" id="KAH9378750.1"/>
    </source>
</evidence>
<keyword evidence="2" id="KW-1185">Reference proteome</keyword>
<proteinExistence type="predicted"/>